<organism evidence="1 2">
    <name type="scientific">Trichuris trichiura</name>
    <name type="common">Whipworm</name>
    <name type="synonym">Trichocephalus trichiurus</name>
    <dbReference type="NCBI Taxonomy" id="36087"/>
    <lineage>
        <taxon>Eukaryota</taxon>
        <taxon>Metazoa</taxon>
        <taxon>Ecdysozoa</taxon>
        <taxon>Nematoda</taxon>
        <taxon>Enoplea</taxon>
        <taxon>Dorylaimia</taxon>
        <taxon>Trichinellida</taxon>
        <taxon>Trichuridae</taxon>
        <taxon>Trichuris</taxon>
    </lineage>
</organism>
<evidence type="ECO:0000313" key="2">
    <source>
        <dbReference type="Proteomes" id="UP000030665"/>
    </source>
</evidence>
<name>A0A077ZKX6_TRITR</name>
<accession>A0A077ZKX6</accession>
<reference evidence="1" key="1">
    <citation type="submission" date="2014-01" db="EMBL/GenBank/DDBJ databases">
        <authorList>
            <person name="Aslett M."/>
        </authorList>
    </citation>
    <scope>NUCLEOTIDE SEQUENCE</scope>
</reference>
<evidence type="ECO:0000313" key="1">
    <source>
        <dbReference type="EMBL" id="CDW60373.1"/>
    </source>
</evidence>
<dbReference type="Proteomes" id="UP000030665">
    <property type="component" value="Unassembled WGS sequence"/>
</dbReference>
<proteinExistence type="predicted"/>
<reference evidence="1" key="2">
    <citation type="submission" date="2014-03" db="EMBL/GenBank/DDBJ databases">
        <title>The whipworm genome and dual-species transcriptomics of an intimate host-pathogen interaction.</title>
        <authorList>
            <person name="Foth B.J."/>
            <person name="Tsai I.J."/>
            <person name="Reid A.J."/>
            <person name="Bancroft A.J."/>
            <person name="Nichol S."/>
            <person name="Tracey A."/>
            <person name="Holroyd N."/>
            <person name="Cotton J.A."/>
            <person name="Stanley E.J."/>
            <person name="Zarowiecki M."/>
            <person name="Liu J.Z."/>
            <person name="Huckvale T."/>
            <person name="Cooper P.J."/>
            <person name="Grencis R.K."/>
            <person name="Berriman M."/>
        </authorList>
    </citation>
    <scope>NUCLEOTIDE SEQUENCE [LARGE SCALE GENOMIC DNA]</scope>
</reference>
<keyword evidence="2" id="KW-1185">Reference proteome</keyword>
<dbReference type="AlphaFoldDB" id="A0A077ZKX6"/>
<protein>
    <submittedName>
        <fullName evidence="1">Uncharacterized protein</fullName>
    </submittedName>
</protein>
<gene>
    <name evidence="1" type="ORF">TTRE_0000874501</name>
</gene>
<dbReference type="EMBL" id="HG807055">
    <property type="protein sequence ID" value="CDW60373.1"/>
    <property type="molecule type" value="Genomic_DNA"/>
</dbReference>
<sequence length="105" mass="11594">MGARSRFSQTTACYSQSSGLRRAFLSIRQAFPSGRQQYSLAMTSNSLLLIESQPKDEEVAIAAVETVVRQALMESTRTLPVTAQLIGEESSEDLILQRVDKISLK</sequence>